<organism evidence="2 3">
    <name type="scientific">Saccharothrix lopnurensis</name>
    <dbReference type="NCBI Taxonomy" id="1670621"/>
    <lineage>
        <taxon>Bacteria</taxon>
        <taxon>Bacillati</taxon>
        <taxon>Actinomycetota</taxon>
        <taxon>Actinomycetes</taxon>
        <taxon>Pseudonocardiales</taxon>
        <taxon>Pseudonocardiaceae</taxon>
        <taxon>Saccharothrix</taxon>
    </lineage>
</organism>
<feature type="region of interest" description="Disordered" evidence="1">
    <location>
        <begin position="107"/>
        <end position="131"/>
    </location>
</feature>
<gene>
    <name evidence="2" type="ORF">ACFP3R_23440</name>
</gene>
<comment type="caution">
    <text evidence="2">The sequence shown here is derived from an EMBL/GenBank/DDBJ whole genome shotgun (WGS) entry which is preliminary data.</text>
</comment>
<protein>
    <submittedName>
        <fullName evidence="2">Uncharacterized protein</fullName>
    </submittedName>
</protein>
<dbReference type="EMBL" id="JBHSQO010000026">
    <property type="protein sequence ID" value="MFC6092235.1"/>
    <property type="molecule type" value="Genomic_DNA"/>
</dbReference>
<name>A0ABW1PA40_9PSEU</name>
<evidence type="ECO:0000313" key="3">
    <source>
        <dbReference type="Proteomes" id="UP001596220"/>
    </source>
</evidence>
<accession>A0ABW1PA40</accession>
<keyword evidence="3" id="KW-1185">Reference proteome</keyword>
<reference evidence="3" key="1">
    <citation type="journal article" date="2019" name="Int. J. Syst. Evol. Microbiol.">
        <title>The Global Catalogue of Microorganisms (GCM) 10K type strain sequencing project: providing services to taxonomists for standard genome sequencing and annotation.</title>
        <authorList>
            <consortium name="The Broad Institute Genomics Platform"/>
            <consortium name="The Broad Institute Genome Sequencing Center for Infectious Disease"/>
            <person name="Wu L."/>
            <person name="Ma J."/>
        </authorList>
    </citation>
    <scope>NUCLEOTIDE SEQUENCE [LARGE SCALE GENOMIC DNA]</scope>
    <source>
        <strain evidence="3">CGMCC 4.7246</strain>
    </source>
</reference>
<dbReference type="RefSeq" id="WP_380638526.1">
    <property type="nucleotide sequence ID" value="NZ_JBHSQO010000026.1"/>
</dbReference>
<feature type="compositionally biased region" description="Low complexity" evidence="1">
    <location>
        <begin position="49"/>
        <end position="64"/>
    </location>
</feature>
<evidence type="ECO:0000256" key="1">
    <source>
        <dbReference type="SAM" id="MobiDB-lite"/>
    </source>
</evidence>
<feature type="compositionally biased region" description="Low complexity" evidence="1">
    <location>
        <begin position="17"/>
        <end position="42"/>
    </location>
</feature>
<proteinExistence type="predicted"/>
<evidence type="ECO:0000313" key="2">
    <source>
        <dbReference type="EMBL" id="MFC6092235.1"/>
    </source>
</evidence>
<dbReference type="Proteomes" id="UP001596220">
    <property type="component" value="Unassembled WGS sequence"/>
</dbReference>
<feature type="region of interest" description="Disordered" evidence="1">
    <location>
        <begin position="1"/>
        <end position="65"/>
    </location>
</feature>
<sequence length="131" mass="13432">MGTPATAVRLRSTAADRSAGAPVRRPRASRPSARVAVVDARSTPVSPGSSAARRATAMASSRSAESVRRWWRARREFDSSARAVADAAGFAAGVATASRCASTASARAAGSSVRSKSWVSTVPSSVSTPTR</sequence>